<dbReference type="PANTHER" id="PTHR43031:SF18">
    <property type="entry name" value="RHODANESE-RELATED SULFURTRANSFERASES"/>
    <property type="match status" value="1"/>
</dbReference>
<dbReference type="KEGG" id="sva:SVA_0418"/>
<dbReference type="OrthoDB" id="9808735at2"/>
<organism evidence="2 3">
    <name type="scientific">Sulfurifustis variabilis</name>
    <dbReference type="NCBI Taxonomy" id="1675686"/>
    <lineage>
        <taxon>Bacteria</taxon>
        <taxon>Pseudomonadati</taxon>
        <taxon>Pseudomonadota</taxon>
        <taxon>Gammaproteobacteria</taxon>
        <taxon>Acidiferrobacterales</taxon>
        <taxon>Acidiferrobacteraceae</taxon>
        <taxon>Sulfurifustis</taxon>
    </lineage>
</organism>
<dbReference type="SMART" id="SM00450">
    <property type="entry name" value="RHOD"/>
    <property type="match status" value="1"/>
</dbReference>
<dbReference type="GO" id="GO:0004792">
    <property type="term" value="F:thiosulfate-cyanide sulfurtransferase activity"/>
    <property type="evidence" value="ECO:0007669"/>
    <property type="project" value="InterPro"/>
</dbReference>
<keyword evidence="2" id="KW-0808">Transferase</keyword>
<dbReference type="InterPro" id="IPR036873">
    <property type="entry name" value="Rhodanese-like_dom_sf"/>
</dbReference>
<dbReference type="PROSITE" id="PS00380">
    <property type="entry name" value="RHODANESE_1"/>
    <property type="match status" value="1"/>
</dbReference>
<dbReference type="CDD" id="cd00158">
    <property type="entry name" value="RHOD"/>
    <property type="match status" value="1"/>
</dbReference>
<name>A0A1B4V0L4_9GAMM</name>
<dbReference type="AlphaFoldDB" id="A0A1B4V0L4"/>
<gene>
    <name evidence="2" type="ORF">SVA_0418</name>
</gene>
<dbReference type="Pfam" id="PF00581">
    <property type="entry name" value="Rhodanese"/>
    <property type="match status" value="1"/>
</dbReference>
<dbReference type="SUPFAM" id="SSF52821">
    <property type="entry name" value="Rhodanese/Cell cycle control phosphatase"/>
    <property type="match status" value="1"/>
</dbReference>
<evidence type="ECO:0000313" key="3">
    <source>
        <dbReference type="Proteomes" id="UP000218899"/>
    </source>
</evidence>
<dbReference type="PANTHER" id="PTHR43031">
    <property type="entry name" value="FAD-DEPENDENT OXIDOREDUCTASE"/>
    <property type="match status" value="1"/>
</dbReference>
<dbReference type="InterPro" id="IPR001763">
    <property type="entry name" value="Rhodanese-like_dom"/>
</dbReference>
<accession>A0A1B4V0L4</accession>
<feature type="domain" description="Rhodanese" evidence="1">
    <location>
        <begin position="46"/>
        <end position="136"/>
    </location>
</feature>
<evidence type="ECO:0000313" key="2">
    <source>
        <dbReference type="EMBL" id="BAU47000.1"/>
    </source>
</evidence>
<sequence>MQFVINNWYLFLALAVILAMLIGPTLSQRRYGIKSVNPAEAILLINREAAVVVDVCEPNEYAAGHIPGALSVPLSGFEKHLKPLEKHRKKPVVVACRSGNRSLRGAVTLRKQGFEKVYSLAGGLVAWQRDNLPLEK</sequence>
<protein>
    <submittedName>
        <fullName evidence="2">Sulfurtransferase</fullName>
    </submittedName>
</protein>
<evidence type="ECO:0000259" key="1">
    <source>
        <dbReference type="PROSITE" id="PS50206"/>
    </source>
</evidence>
<dbReference type="InterPro" id="IPR050229">
    <property type="entry name" value="GlpE_sulfurtransferase"/>
</dbReference>
<reference evidence="2 3" key="1">
    <citation type="submission" date="2015-08" db="EMBL/GenBank/DDBJ databases">
        <title>Complete genome sequence of Sulfurifustis variabilis.</title>
        <authorList>
            <person name="Miura A."/>
            <person name="Kojima H."/>
            <person name="Fukui M."/>
        </authorList>
    </citation>
    <scope>NUCLEOTIDE SEQUENCE [LARGE SCALE GENOMIC DNA]</scope>
    <source>
        <strain evidence="3">skN76</strain>
    </source>
</reference>
<dbReference type="RefSeq" id="WP_096458090.1">
    <property type="nucleotide sequence ID" value="NZ_AP014936.1"/>
</dbReference>
<keyword evidence="3" id="KW-1185">Reference proteome</keyword>
<proteinExistence type="predicted"/>
<dbReference type="EMBL" id="AP014936">
    <property type="protein sequence ID" value="BAU47000.1"/>
    <property type="molecule type" value="Genomic_DNA"/>
</dbReference>
<dbReference type="Gene3D" id="3.40.250.10">
    <property type="entry name" value="Rhodanese-like domain"/>
    <property type="match status" value="1"/>
</dbReference>
<dbReference type="Proteomes" id="UP000218899">
    <property type="component" value="Chromosome"/>
</dbReference>
<dbReference type="PROSITE" id="PS50206">
    <property type="entry name" value="RHODANESE_3"/>
    <property type="match status" value="1"/>
</dbReference>
<dbReference type="InterPro" id="IPR001307">
    <property type="entry name" value="Thiosulphate_STrfase_CS"/>
</dbReference>